<keyword evidence="2" id="KW-1185">Reference proteome</keyword>
<dbReference type="Proteomes" id="UP000523087">
    <property type="component" value="Unassembled WGS sequence"/>
</dbReference>
<evidence type="ECO:0000313" key="2">
    <source>
        <dbReference type="Proteomes" id="UP000523087"/>
    </source>
</evidence>
<dbReference type="AlphaFoldDB" id="A0A7V9Z8I3"/>
<gene>
    <name evidence="1" type="ORF">HNR31_002802</name>
</gene>
<reference evidence="1 2" key="1">
    <citation type="submission" date="2020-07" db="EMBL/GenBank/DDBJ databases">
        <title>Genomic Encyclopedia of Type Strains, Phase IV (KMG-IV): sequencing the most valuable type-strain genomes for metagenomic binning, comparative biology and taxonomic classification.</title>
        <authorList>
            <person name="Goeker M."/>
        </authorList>
    </citation>
    <scope>NUCLEOTIDE SEQUENCE [LARGE SCALE GENOMIC DNA]</scope>
    <source>
        <strain evidence="1 2">DSM 15730</strain>
    </source>
</reference>
<protein>
    <submittedName>
        <fullName evidence="1">Uncharacterized protein</fullName>
    </submittedName>
</protein>
<comment type="caution">
    <text evidence="1">The sequence shown here is derived from an EMBL/GenBank/DDBJ whole genome shotgun (WGS) entry which is preliminary data.</text>
</comment>
<dbReference type="EMBL" id="JACDUT010000009">
    <property type="protein sequence ID" value="MBA2876007.1"/>
    <property type="molecule type" value="Genomic_DNA"/>
</dbReference>
<dbReference type="RefSeq" id="WP_181556757.1">
    <property type="nucleotide sequence ID" value="NZ_CP064060.1"/>
</dbReference>
<evidence type="ECO:0000313" key="1">
    <source>
        <dbReference type="EMBL" id="MBA2876007.1"/>
    </source>
</evidence>
<accession>A0A7V9Z8I3</accession>
<organism evidence="1 2">
    <name type="scientific">Thermaerobacillus caldiproteolyticus</name>
    <dbReference type="NCBI Taxonomy" id="247480"/>
    <lineage>
        <taxon>Bacteria</taxon>
        <taxon>Bacillati</taxon>
        <taxon>Bacillota</taxon>
        <taxon>Bacilli</taxon>
        <taxon>Bacillales</taxon>
        <taxon>Anoxybacillaceae</taxon>
        <taxon>Thermaerobacillus</taxon>
    </lineage>
</organism>
<proteinExistence type="predicted"/>
<name>A0A7V9Z8I3_9BACL</name>
<sequence length="81" mass="9580">MRQPTREEIIDKLKMILLGKLTREEVADWASEYVMQDEPNISDETVWELLQIVSGVDLKDSPDEYLHVEQDIIDWINKYSN</sequence>